<gene>
    <name evidence="2" type="ORF">FPHYL_2623</name>
</gene>
<dbReference type="AlphaFoldDB" id="A0A8H5KBR6"/>
<dbReference type="EMBL" id="JAAOAQ010000078">
    <property type="protein sequence ID" value="KAF5568816.1"/>
    <property type="molecule type" value="Genomic_DNA"/>
</dbReference>
<feature type="region of interest" description="Disordered" evidence="1">
    <location>
        <begin position="43"/>
        <end position="90"/>
    </location>
</feature>
<evidence type="ECO:0000313" key="2">
    <source>
        <dbReference type="EMBL" id="KAF5568816.1"/>
    </source>
</evidence>
<evidence type="ECO:0000313" key="3">
    <source>
        <dbReference type="Proteomes" id="UP000582016"/>
    </source>
</evidence>
<accession>A0A8H5KBR6</accession>
<feature type="compositionally biased region" description="Basic and acidic residues" evidence="1">
    <location>
        <begin position="49"/>
        <end position="74"/>
    </location>
</feature>
<feature type="compositionally biased region" description="Polar residues" evidence="1">
    <location>
        <begin position="77"/>
        <end position="90"/>
    </location>
</feature>
<reference evidence="2 3" key="1">
    <citation type="submission" date="2020-05" db="EMBL/GenBank/DDBJ databases">
        <title>Identification and distribution of gene clusters putatively required for synthesis of sphingolipid metabolism inhibitors in phylogenetically diverse species of the filamentous fungus Fusarium.</title>
        <authorList>
            <person name="Kim H.-S."/>
            <person name="Busman M."/>
            <person name="Brown D.W."/>
            <person name="Divon H."/>
            <person name="Uhlig S."/>
            <person name="Proctor R.H."/>
        </authorList>
    </citation>
    <scope>NUCLEOTIDE SEQUENCE [LARGE SCALE GENOMIC DNA]</scope>
    <source>
        <strain evidence="2 3">NRRL 13617</strain>
    </source>
</reference>
<proteinExistence type="predicted"/>
<protein>
    <submittedName>
        <fullName evidence="2">Uncharacterized protein</fullName>
    </submittedName>
</protein>
<feature type="region of interest" description="Disordered" evidence="1">
    <location>
        <begin position="1"/>
        <end position="27"/>
    </location>
</feature>
<keyword evidence="3" id="KW-1185">Reference proteome</keyword>
<comment type="caution">
    <text evidence="2">The sequence shown here is derived from an EMBL/GenBank/DDBJ whole genome shotgun (WGS) entry which is preliminary data.</text>
</comment>
<evidence type="ECO:0000256" key="1">
    <source>
        <dbReference type="SAM" id="MobiDB-lite"/>
    </source>
</evidence>
<feature type="compositionally biased region" description="Polar residues" evidence="1">
    <location>
        <begin position="1"/>
        <end position="12"/>
    </location>
</feature>
<dbReference type="Proteomes" id="UP000582016">
    <property type="component" value="Unassembled WGS sequence"/>
</dbReference>
<organism evidence="2 3">
    <name type="scientific">Fusarium phyllophilum</name>
    <dbReference type="NCBI Taxonomy" id="47803"/>
    <lineage>
        <taxon>Eukaryota</taxon>
        <taxon>Fungi</taxon>
        <taxon>Dikarya</taxon>
        <taxon>Ascomycota</taxon>
        <taxon>Pezizomycotina</taxon>
        <taxon>Sordariomycetes</taxon>
        <taxon>Hypocreomycetidae</taxon>
        <taxon>Hypocreales</taxon>
        <taxon>Nectriaceae</taxon>
        <taxon>Fusarium</taxon>
        <taxon>Fusarium fujikuroi species complex</taxon>
    </lineage>
</organism>
<name>A0A8H5KBR6_9HYPO</name>
<dbReference type="OrthoDB" id="10357568at2759"/>
<sequence length="90" mass="9627">MPSESPKTISVKRSSERSPGGNSSFGELASIKLNGQLFYGPEVVQLQDQRSDTQRPEVGTKDGKEAAVPDHTIADEANSTASSNKQKGHK</sequence>